<evidence type="ECO:0000313" key="3">
    <source>
        <dbReference type="EMBL" id="MFD2682284.1"/>
    </source>
</evidence>
<dbReference type="InterPro" id="IPR011991">
    <property type="entry name" value="ArsR-like_HTH"/>
</dbReference>
<dbReference type="InterPro" id="IPR036390">
    <property type="entry name" value="WH_DNA-bd_sf"/>
</dbReference>
<dbReference type="Proteomes" id="UP001597506">
    <property type="component" value="Unassembled WGS sequence"/>
</dbReference>
<dbReference type="RefSeq" id="WP_377936982.1">
    <property type="nucleotide sequence ID" value="NZ_JBHUMF010000031.1"/>
</dbReference>
<dbReference type="SUPFAM" id="SSF46785">
    <property type="entry name" value="Winged helix' DNA-binding domain"/>
    <property type="match status" value="2"/>
</dbReference>
<dbReference type="EMBL" id="JBHUMF010000031">
    <property type="protein sequence ID" value="MFD2682284.1"/>
    <property type="molecule type" value="Genomic_DNA"/>
</dbReference>
<comment type="caution">
    <text evidence="3">The sequence shown here is derived from an EMBL/GenBank/DDBJ whole genome shotgun (WGS) entry which is preliminary data.</text>
</comment>
<accession>A0ABW5RWE3</accession>
<dbReference type="Gene3D" id="1.10.10.10">
    <property type="entry name" value="Winged helix-like DNA-binding domain superfamily/Winged helix DNA-binding domain"/>
    <property type="match status" value="2"/>
</dbReference>
<dbReference type="PANTHER" id="PTHR43252">
    <property type="entry name" value="TRANSCRIPTIONAL REGULATOR YQJI"/>
    <property type="match status" value="1"/>
</dbReference>
<evidence type="ECO:0000313" key="4">
    <source>
        <dbReference type="Proteomes" id="UP001597506"/>
    </source>
</evidence>
<feature type="domain" description="Transcription regulator PadR N-terminal" evidence="2">
    <location>
        <begin position="21"/>
        <end position="86"/>
    </location>
</feature>
<protein>
    <submittedName>
        <fullName evidence="3">Helix-turn-helix transcriptional regulator</fullName>
    </submittedName>
</protein>
<keyword evidence="4" id="KW-1185">Reference proteome</keyword>
<keyword evidence="1" id="KW-0238">DNA-binding</keyword>
<dbReference type="CDD" id="cd00090">
    <property type="entry name" value="HTH_ARSR"/>
    <property type="match status" value="1"/>
</dbReference>
<dbReference type="InterPro" id="IPR036388">
    <property type="entry name" value="WH-like_DNA-bd_sf"/>
</dbReference>
<proteinExistence type="predicted"/>
<evidence type="ECO:0000259" key="2">
    <source>
        <dbReference type="Pfam" id="PF03551"/>
    </source>
</evidence>
<organism evidence="3 4">
    <name type="scientific">Bacillus seohaeanensis</name>
    <dbReference type="NCBI Taxonomy" id="284580"/>
    <lineage>
        <taxon>Bacteria</taxon>
        <taxon>Bacillati</taxon>
        <taxon>Bacillota</taxon>
        <taxon>Bacilli</taxon>
        <taxon>Bacillales</taxon>
        <taxon>Bacillaceae</taxon>
        <taxon>Bacillus</taxon>
    </lineage>
</organism>
<gene>
    <name evidence="3" type="ORF">ACFSUL_16205</name>
</gene>
<dbReference type="PANTHER" id="PTHR43252:SF7">
    <property type="entry name" value="TRANSCRIPTIONAL REGULATOR YQJI"/>
    <property type="match status" value="1"/>
</dbReference>
<reference evidence="4" key="1">
    <citation type="journal article" date="2019" name="Int. J. Syst. Evol. Microbiol.">
        <title>The Global Catalogue of Microorganisms (GCM) 10K type strain sequencing project: providing services to taxonomists for standard genome sequencing and annotation.</title>
        <authorList>
            <consortium name="The Broad Institute Genomics Platform"/>
            <consortium name="The Broad Institute Genome Sequencing Center for Infectious Disease"/>
            <person name="Wu L."/>
            <person name="Ma J."/>
        </authorList>
    </citation>
    <scope>NUCLEOTIDE SEQUENCE [LARGE SCALE GENOMIC DNA]</scope>
    <source>
        <strain evidence="4">KCTC 3913</strain>
    </source>
</reference>
<dbReference type="InterPro" id="IPR005149">
    <property type="entry name" value="Tscrpt_reg_PadR_N"/>
</dbReference>
<name>A0ABW5RWE3_9BACI</name>
<evidence type="ECO:0000256" key="1">
    <source>
        <dbReference type="ARBA" id="ARBA00023125"/>
    </source>
</evidence>
<dbReference type="Pfam" id="PF03551">
    <property type="entry name" value="PadR"/>
    <property type="match status" value="1"/>
</dbReference>
<sequence length="268" mass="31361">MSDKTNESYGLSQKDFFTFIVLNSLEHKELHGADLYRLVLEYVPNKQPSRSNFYNTLKKLEREGLLSTRVDGKKIYYAITAKGKETKSNFYEEHYSKFKAIKRVLDIFYADVKGEKKGPIKPLKDEYRVFFSKLVSVRDLIKYAILKELLSGSYGTKKPRFYVKDMRDTIKQKYGWDSSVSYIYDIAHLIEEEDGYLVGKWVDKDGFESSRRFKRIYQLTDEGAKEAVFRRISSDVASRIEEVRKVITSILEVFDSLEKASANKEKFQ</sequence>